<feature type="binding site" evidence="9">
    <location>
        <begin position="225"/>
        <end position="226"/>
    </location>
    <ligand>
        <name>sn-glycerol 1-phosphate</name>
        <dbReference type="ChEBI" id="CHEBI:57685"/>
    </ligand>
</feature>
<keyword evidence="6 9" id="KW-0594">Phospholipid biosynthesis</keyword>
<dbReference type="AlphaFoldDB" id="A0AAW9S8B3"/>
<protein>
    <recommendedName>
        <fullName evidence="9">Geranylgeranylglyceryl phosphate synthase</fullName>
        <shortName evidence="9">GGGP synthase</shortName>
        <shortName evidence="9">GGGPS</shortName>
        <ecNumber evidence="9">2.5.1.41</ecNumber>
    </recommendedName>
    <alternativeName>
        <fullName evidence="9">(S)-3-O-geranylgeranylglyceryl phosphate synthase</fullName>
    </alternativeName>
    <alternativeName>
        <fullName evidence="9">Phosphoglycerol geranylgeranyltransferase</fullName>
    </alternativeName>
</protein>
<feature type="binding site" evidence="9">
    <location>
        <begin position="172"/>
        <end position="178"/>
    </location>
    <ligand>
        <name>sn-glycerol 1-phosphate</name>
        <dbReference type="ChEBI" id="CHEBI:57685"/>
    </ligand>
</feature>
<dbReference type="GO" id="GO:0120536">
    <property type="term" value="F:heptaprenylglyceryl phosphate synthase activity"/>
    <property type="evidence" value="ECO:0007669"/>
    <property type="project" value="UniProtKB-ARBA"/>
</dbReference>
<keyword evidence="2 9" id="KW-0808">Transferase</keyword>
<feature type="binding site" evidence="9">
    <location>
        <position position="23"/>
    </location>
    <ligand>
        <name>Mg(2+)</name>
        <dbReference type="ChEBI" id="CHEBI:18420"/>
    </ligand>
</feature>
<proteinExistence type="inferred from homology"/>
<evidence type="ECO:0000256" key="2">
    <source>
        <dbReference type="ARBA" id="ARBA00022679"/>
    </source>
</evidence>
<dbReference type="NCBIfam" id="NF003198">
    <property type="entry name" value="PRK04169.1-2"/>
    <property type="match status" value="1"/>
</dbReference>
<dbReference type="Pfam" id="PF01884">
    <property type="entry name" value="PcrB"/>
    <property type="match status" value="1"/>
</dbReference>
<evidence type="ECO:0000313" key="11">
    <source>
        <dbReference type="Proteomes" id="UP001403385"/>
    </source>
</evidence>
<dbReference type="Proteomes" id="UP001403385">
    <property type="component" value="Unassembled WGS sequence"/>
</dbReference>
<evidence type="ECO:0000256" key="1">
    <source>
        <dbReference type="ARBA" id="ARBA00022516"/>
    </source>
</evidence>
<keyword evidence="7 9" id="KW-1208">Phospholipid metabolism</keyword>
<comment type="caution">
    <text evidence="9">Lacks conserved residue(s) required for the propagation of feature annotation.</text>
</comment>
<dbReference type="GO" id="GO:0000287">
    <property type="term" value="F:magnesium ion binding"/>
    <property type="evidence" value="ECO:0007669"/>
    <property type="project" value="UniProtKB-UniRule"/>
</dbReference>
<dbReference type="NCBIfam" id="TIGR01768">
    <property type="entry name" value="GGGP-family"/>
    <property type="match status" value="1"/>
</dbReference>
<evidence type="ECO:0000256" key="6">
    <source>
        <dbReference type="ARBA" id="ARBA00023209"/>
    </source>
</evidence>
<dbReference type="HAMAP" id="MF_00112">
    <property type="entry name" value="GGGP_HepGP_synthase"/>
    <property type="match status" value="1"/>
</dbReference>
<dbReference type="InterPro" id="IPR039074">
    <property type="entry name" value="GGGP/HepGP_synthase_I"/>
</dbReference>
<feature type="binding site" evidence="9">
    <location>
        <position position="52"/>
    </location>
    <ligand>
        <name>Mg(2+)</name>
        <dbReference type="ChEBI" id="CHEBI:18420"/>
    </ligand>
</feature>
<dbReference type="EMBL" id="JBDKWZ010000006">
    <property type="protein sequence ID" value="MEN7548653.1"/>
    <property type="molecule type" value="Genomic_DNA"/>
</dbReference>
<feature type="binding site" evidence="9">
    <location>
        <begin position="203"/>
        <end position="204"/>
    </location>
    <ligand>
        <name>sn-glycerol 1-phosphate</name>
        <dbReference type="ChEBI" id="CHEBI:57685"/>
    </ligand>
</feature>
<dbReference type="EC" id="2.5.1.41" evidence="9"/>
<dbReference type="GO" id="GO:0005737">
    <property type="term" value="C:cytoplasm"/>
    <property type="evidence" value="ECO:0007669"/>
    <property type="project" value="InterPro"/>
</dbReference>
<evidence type="ECO:0000256" key="4">
    <source>
        <dbReference type="ARBA" id="ARBA00022842"/>
    </source>
</evidence>
<evidence type="ECO:0000256" key="3">
    <source>
        <dbReference type="ARBA" id="ARBA00022723"/>
    </source>
</evidence>
<reference evidence="10 11" key="1">
    <citation type="submission" date="2024-04" db="EMBL/GenBank/DDBJ databases">
        <title>Novel genus in family Flammeovirgaceae.</title>
        <authorList>
            <person name="Nguyen T.H."/>
            <person name="Vuong T.Q."/>
            <person name="Le H."/>
            <person name="Kim S.-G."/>
        </authorList>
    </citation>
    <scope>NUCLEOTIDE SEQUENCE [LARGE SCALE GENOMIC DNA]</scope>
    <source>
        <strain evidence="10 11">JCM 23209</strain>
    </source>
</reference>
<dbReference type="InterPro" id="IPR008205">
    <property type="entry name" value="GGGP_HepGP_synthase"/>
</dbReference>
<dbReference type="InterPro" id="IPR038597">
    <property type="entry name" value="GGGP/HepGP_synthase_sf"/>
</dbReference>
<evidence type="ECO:0000256" key="9">
    <source>
        <dbReference type="HAMAP-Rule" id="MF_00112"/>
    </source>
</evidence>
<dbReference type="NCBIfam" id="TIGR01769">
    <property type="entry name" value="GGGP"/>
    <property type="match status" value="1"/>
</dbReference>
<accession>A0AAW9S8B3</accession>
<dbReference type="RefSeq" id="WP_346821430.1">
    <property type="nucleotide sequence ID" value="NZ_JBDKWZ010000006.1"/>
</dbReference>
<evidence type="ECO:0000256" key="8">
    <source>
        <dbReference type="ARBA" id="ARBA00047288"/>
    </source>
</evidence>
<comment type="cofactor">
    <cofactor evidence="9">
        <name>Mg(2+)</name>
        <dbReference type="ChEBI" id="CHEBI:18420"/>
    </cofactor>
</comment>
<comment type="similarity">
    <text evidence="9">Belongs to the GGGP/HepGP synthase family. Group II subfamily.</text>
</comment>
<comment type="function">
    <text evidence="9">Prenyltransferase that catalyzes the transfer of the geranylgeranyl moiety of geranylgeranyl diphosphate (GGPP) to the C3 hydroxyl of sn-glycerol-1-phosphate (G1P).</text>
</comment>
<keyword evidence="11" id="KW-1185">Reference proteome</keyword>
<sequence length="248" mass="26806">MSFYTTLARLRQKNHKAFAVLIDPDNCDEQACQRILTLTQSCPPAAFLIGGSLLTKRNIQEVNDFFKKHSSVPTVLFPGNSLHLISSADSILFLSLISGRNPEFLIGHHVVSAPFLKQSGMEVIPTGYMLVDCGSQTTVSYMSNTTPIPYNNKDIATCTAMAGELLGLKLIYMDGGSGAVKPISSEMIRAVKQAVDLPVVLGGGVRNVEQLLACYQAGADLVVVGNAIEKNPDFIKEMAEATKKINEN</sequence>
<dbReference type="GO" id="GO:0047294">
    <property type="term" value="F:phosphoglycerol geranylgeranyltransferase activity"/>
    <property type="evidence" value="ECO:0007669"/>
    <property type="project" value="UniProtKB-UniRule"/>
</dbReference>
<dbReference type="InterPro" id="IPR010946">
    <property type="entry name" value="GGGP_synth"/>
</dbReference>
<evidence type="ECO:0000256" key="5">
    <source>
        <dbReference type="ARBA" id="ARBA00023098"/>
    </source>
</evidence>
<dbReference type="PANTHER" id="PTHR40029:SF2">
    <property type="entry name" value="HEPTAPRENYLGLYCERYL PHOSPHATE SYNTHASE"/>
    <property type="match status" value="1"/>
</dbReference>
<name>A0AAW9S8B3_9BACT</name>
<dbReference type="PANTHER" id="PTHR40029">
    <property type="match status" value="1"/>
</dbReference>
<keyword evidence="1 9" id="KW-0444">Lipid biosynthesis</keyword>
<comment type="caution">
    <text evidence="10">The sequence shown here is derived from an EMBL/GenBank/DDBJ whole genome shotgun (WGS) entry which is preliminary data.</text>
</comment>
<dbReference type="Gene3D" id="3.20.20.390">
    <property type="entry name" value="FMN-linked oxidoreductases"/>
    <property type="match status" value="1"/>
</dbReference>
<keyword evidence="4 9" id="KW-0460">Magnesium</keyword>
<evidence type="ECO:0000256" key="7">
    <source>
        <dbReference type="ARBA" id="ARBA00023264"/>
    </source>
</evidence>
<organism evidence="10 11">
    <name type="scientific">Rapidithrix thailandica</name>
    <dbReference type="NCBI Taxonomy" id="413964"/>
    <lineage>
        <taxon>Bacteria</taxon>
        <taxon>Pseudomonadati</taxon>
        <taxon>Bacteroidota</taxon>
        <taxon>Cytophagia</taxon>
        <taxon>Cytophagales</taxon>
        <taxon>Flammeovirgaceae</taxon>
        <taxon>Rapidithrix</taxon>
    </lineage>
</organism>
<gene>
    <name evidence="10" type="ORF">AAG747_12075</name>
</gene>
<evidence type="ECO:0000313" key="10">
    <source>
        <dbReference type="EMBL" id="MEN7548653.1"/>
    </source>
</evidence>
<dbReference type="SUPFAM" id="SSF51395">
    <property type="entry name" value="FMN-linked oxidoreductases"/>
    <property type="match status" value="1"/>
</dbReference>
<comment type="catalytic activity">
    <reaction evidence="8 9">
        <text>sn-glycerol 1-phosphate + (2E,6E,10E)-geranylgeranyl diphosphate = sn-3-O-(geranylgeranyl)glycerol 1-phosphate + diphosphate</text>
        <dbReference type="Rhea" id="RHEA:23404"/>
        <dbReference type="ChEBI" id="CHEBI:33019"/>
        <dbReference type="ChEBI" id="CHEBI:57677"/>
        <dbReference type="ChEBI" id="CHEBI:57685"/>
        <dbReference type="ChEBI" id="CHEBI:58756"/>
        <dbReference type="EC" id="2.5.1.41"/>
    </reaction>
</comment>
<keyword evidence="5 9" id="KW-0443">Lipid metabolism</keyword>
<keyword evidence="3 9" id="KW-0479">Metal-binding</keyword>
<dbReference type="GO" id="GO:0046474">
    <property type="term" value="P:glycerophospholipid biosynthetic process"/>
    <property type="evidence" value="ECO:0007669"/>
    <property type="project" value="UniProtKB-UniRule"/>
</dbReference>